<feature type="signal peptide" evidence="1">
    <location>
        <begin position="1"/>
        <end position="21"/>
    </location>
</feature>
<keyword evidence="3" id="KW-1185">Reference proteome</keyword>
<name>A0A9J6BIL3_POLVA</name>
<protein>
    <submittedName>
        <fullName evidence="2">Uncharacterized protein</fullName>
    </submittedName>
</protein>
<organism evidence="2 3">
    <name type="scientific">Polypedilum vanderplanki</name>
    <name type="common">Sleeping chironomid midge</name>
    <dbReference type="NCBI Taxonomy" id="319348"/>
    <lineage>
        <taxon>Eukaryota</taxon>
        <taxon>Metazoa</taxon>
        <taxon>Ecdysozoa</taxon>
        <taxon>Arthropoda</taxon>
        <taxon>Hexapoda</taxon>
        <taxon>Insecta</taxon>
        <taxon>Pterygota</taxon>
        <taxon>Neoptera</taxon>
        <taxon>Endopterygota</taxon>
        <taxon>Diptera</taxon>
        <taxon>Nematocera</taxon>
        <taxon>Chironomoidea</taxon>
        <taxon>Chironomidae</taxon>
        <taxon>Chironominae</taxon>
        <taxon>Polypedilum</taxon>
        <taxon>Polypedilum</taxon>
    </lineage>
</organism>
<accession>A0A9J6BIL3</accession>
<reference evidence="2" key="1">
    <citation type="submission" date="2021-03" db="EMBL/GenBank/DDBJ databases">
        <title>Chromosome level genome of the anhydrobiotic midge Polypedilum vanderplanki.</title>
        <authorList>
            <person name="Yoshida Y."/>
            <person name="Kikawada T."/>
            <person name="Gusev O."/>
        </authorList>
    </citation>
    <scope>NUCLEOTIDE SEQUENCE</scope>
    <source>
        <strain evidence="2">NIAS01</strain>
        <tissue evidence="2">Whole body or cell culture</tissue>
    </source>
</reference>
<proteinExistence type="predicted"/>
<dbReference type="Proteomes" id="UP001107558">
    <property type="component" value="Chromosome 4"/>
</dbReference>
<evidence type="ECO:0000256" key="1">
    <source>
        <dbReference type="SAM" id="SignalP"/>
    </source>
</evidence>
<sequence>MKIFVITNLVVLAIFVSNSEANYRKCFPVTNTVATTAGPTAPPATTVATTLSNSVPTTTKLPLPECGTFVQYDATTNPNAPALFGFSAGTYLDGSHDYVGIGSNNACPNQPILPARLTTENHYSGPGAYMSCGKVSYDAKTPQYLKNSERLQWVKTSAANAASVPGAISVGTGPYHFLIGRYQVTLSNGTQYYVVSKVHYDNGATGFYYMLPNNTEASVTNSFEVLTCANDYTAPCGTFVPYDATVNPTAPQTFNAFTAGTYLDGSSAYVGIGNNHQSSCPGQQNIPGRISIVNNPGVYMSCATVLFDNKTPQYLRNNPSLKWVLTSDATIASVKGKISTGLGPFHFYIGRHNDTTSTGTSYSVVSKIHYDNGASGFYYVQANGAEGHPTSGYEVLVCG</sequence>
<dbReference type="AlphaFoldDB" id="A0A9J6BIL3"/>
<comment type="caution">
    <text evidence="2">The sequence shown here is derived from an EMBL/GenBank/DDBJ whole genome shotgun (WGS) entry which is preliminary data.</text>
</comment>
<keyword evidence="1" id="KW-0732">Signal</keyword>
<evidence type="ECO:0000313" key="2">
    <source>
        <dbReference type="EMBL" id="KAG5669554.1"/>
    </source>
</evidence>
<evidence type="ECO:0000313" key="3">
    <source>
        <dbReference type="Proteomes" id="UP001107558"/>
    </source>
</evidence>
<dbReference type="EMBL" id="JADBJN010000004">
    <property type="protein sequence ID" value="KAG5669554.1"/>
    <property type="molecule type" value="Genomic_DNA"/>
</dbReference>
<feature type="chain" id="PRO_5039927123" evidence="1">
    <location>
        <begin position="22"/>
        <end position="399"/>
    </location>
</feature>
<gene>
    <name evidence="2" type="ORF">PVAND_017441</name>
</gene>